<sequence>MVDRINIKQRSRNMAAIHSSGNVTTELNLVRFFRKEGISHWRRHQKIFNVRPDFIFPKQRVVIFVHGCFWHGCKLHRSIPKTNVKFWREKINGNKKRDIAVLRKIKHFGWKPLIVWEHGIKKYPEDVIKKIKKALN</sequence>
<comment type="caution">
    <text evidence="7">The sequence shown here is derived from an EMBL/GenBank/DDBJ whole genome shotgun (WGS) entry which is preliminary data.</text>
</comment>
<evidence type="ECO:0000256" key="4">
    <source>
        <dbReference type="ARBA" id="ARBA00022801"/>
    </source>
</evidence>
<dbReference type="SUPFAM" id="SSF52980">
    <property type="entry name" value="Restriction endonuclease-like"/>
    <property type="match status" value="1"/>
</dbReference>
<keyword evidence="2" id="KW-0255">Endonuclease</keyword>
<keyword evidence="1" id="KW-0540">Nuclease</keyword>
<dbReference type="Pfam" id="PF03852">
    <property type="entry name" value="Vsr"/>
    <property type="match status" value="1"/>
</dbReference>
<keyword evidence="3" id="KW-0227">DNA damage</keyword>
<proteinExistence type="inferred from homology"/>
<evidence type="ECO:0008006" key="9">
    <source>
        <dbReference type="Google" id="ProtNLM"/>
    </source>
</evidence>
<dbReference type="GO" id="GO:0016787">
    <property type="term" value="F:hydrolase activity"/>
    <property type="evidence" value="ECO:0007669"/>
    <property type="project" value="UniProtKB-KW"/>
</dbReference>
<dbReference type="EMBL" id="MHQY01000004">
    <property type="protein sequence ID" value="OHA14698.1"/>
    <property type="molecule type" value="Genomic_DNA"/>
</dbReference>
<reference evidence="7 8" key="1">
    <citation type="journal article" date="2016" name="Nat. Commun.">
        <title>Thousands of microbial genomes shed light on interconnected biogeochemical processes in an aquifer system.</title>
        <authorList>
            <person name="Anantharaman K."/>
            <person name="Brown C.T."/>
            <person name="Hug L.A."/>
            <person name="Sharon I."/>
            <person name="Castelle C.J."/>
            <person name="Probst A.J."/>
            <person name="Thomas B.C."/>
            <person name="Singh A."/>
            <person name="Wilkins M.J."/>
            <person name="Karaoz U."/>
            <person name="Brodie E.L."/>
            <person name="Williams K.H."/>
            <person name="Hubbard S.S."/>
            <person name="Banfield J.F."/>
        </authorList>
    </citation>
    <scope>NUCLEOTIDE SEQUENCE [LARGE SCALE GENOMIC DNA]</scope>
</reference>
<organism evidence="7 8">
    <name type="scientific">Candidatus Sungbacteria bacterium RIFCSPLOWO2_12_FULL_41_11</name>
    <dbReference type="NCBI Taxonomy" id="1802286"/>
    <lineage>
        <taxon>Bacteria</taxon>
        <taxon>Candidatus Sungiibacteriota</taxon>
    </lineage>
</organism>
<dbReference type="GO" id="GO:0006298">
    <property type="term" value="P:mismatch repair"/>
    <property type="evidence" value="ECO:0007669"/>
    <property type="project" value="InterPro"/>
</dbReference>
<protein>
    <recommendedName>
        <fullName evidence="9">Very short patch repair endonuclease</fullName>
    </recommendedName>
</protein>
<gene>
    <name evidence="7" type="ORF">A3G49_05215</name>
</gene>
<evidence type="ECO:0000256" key="3">
    <source>
        <dbReference type="ARBA" id="ARBA00022763"/>
    </source>
</evidence>
<comment type="similarity">
    <text evidence="6">Belongs to the Vsr family.</text>
</comment>
<dbReference type="InterPro" id="IPR011335">
    <property type="entry name" value="Restrct_endonuc-II-like"/>
</dbReference>
<keyword evidence="4" id="KW-0378">Hydrolase</keyword>
<evidence type="ECO:0000256" key="1">
    <source>
        <dbReference type="ARBA" id="ARBA00022722"/>
    </source>
</evidence>
<dbReference type="AlphaFoldDB" id="A0A1G2LSS2"/>
<dbReference type="GO" id="GO:0004519">
    <property type="term" value="F:endonuclease activity"/>
    <property type="evidence" value="ECO:0007669"/>
    <property type="project" value="UniProtKB-KW"/>
</dbReference>
<dbReference type="InterPro" id="IPR004603">
    <property type="entry name" value="DNA_mismatch_endonuc_vsr"/>
</dbReference>
<accession>A0A1G2LSS2</accession>
<evidence type="ECO:0000256" key="2">
    <source>
        <dbReference type="ARBA" id="ARBA00022759"/>
    </source>
</evidence>
<name>A0A1G2LSS2_9BACT</name>
<dbReference type="Proteomes" id="UP000177171">
    <property type="component" value="Unassembled WGS sequence"/>
</dbReference>
<evidence type="ECO:0000256" key="5">
    <source>
        <dbReference type="ARBA" id="ARBA00023204"/>
    </source>
</evidence>
<dbReference type="Gene3D" id="3.40.960.10">
    <property type="entry name" value="VSR Endonuclease"/>
    <property type="match status" value="1"/>
</dbReference>
<evidence type="ECO:0000313" key="8">
    <source>
        <dbReference type="Proteomes" id="UP000177171"/>
    </source>
</evidence>
<evidence type="ECO:0000313" key="7">
    <source>
        <dbReference type="EMBL" id="OHA14698.1"/>
    </source>
</evidence>
<dbReference type="CDD" id="cd00221">
    <property type="entry name" value="Vsr"/>
    <property type="match status" value="1"/>
</dbReference>
<dbReference type="NCBIfam" id="TIGR00632">
    <property type="entry name" value="vsr"/>
    <property type="match status" value="1"/>
</dbReference>
<keyword evidence="5" id="KW-0234">DNA repair</keyword>
<evidence type="ECO:0000256" key="6">
    <source>
        <dbReference type="ARBA" id="ARBA00029466"/>
    </source>
</evidence>